<proteinExistence type="predicted"/>
<evidence type="ECO:0000313" key="1">
    <source>
        <dbReference type="EMBL" id="EMO57087.1"/>
    </source>
</evidence>
<comment type="caution">
    <text evidence="1">The sequence shown here is derived from an EMBL/GenBank/DDBJ whole genome shotgun (WGS) entry which is preliminary data.</text>
</comment>
<dbReference type="EMBL" id="AKWE02000133">
    <property type="protein sequence ID" value="EMO57087.1"/>
    <property type="molecule type" value="Genomic_DNA"/>
</dbReference>
<evidence type="ECO:0000313" key="2">
    <source>
        <dbReference type="Proteomes" id="UP000012149"/>
    </source>
</evidence>
<protein>
    <submittedName>
        <fullName evidence="1">Uncharacterized protein</fullName>
    </submittedName>
</protein>
<sequence length="55" mass="6770">MSLNGSDRLTFRLLFRSSQAKKDLKERLRTNLKIFIYHKNRIFPKVYFRLNLRPE</sequence>
<gene>
    <name evidence="1" type="ORF">LEP1GSC161_3625</name>
</gene>
<organism evidence="1 2">
    <name type="scientific">Leptospira santarosai str. CBC1416</name>
    <dbReference type="NCBI Taxonomy" id="1193059"/>
    <lineage>
        <taxon>Bacteria</taxon>
        <taxon>Pseudomonadati</taxon>
        <taxon>Spirochaetota</taxon>
        <taxon>Spirochaetia</taxon>
        <taxon>Leptospirales</taxon>
        <taxon>Leptospiraceae</taxon>
        <taxon>Leptospira</taxon>
    </lineage>
</organism>
<reference evidence="1 2" key="1">
    <citation type="submission" date="2013-01" db="EMBL/GenBank/DDBJ databases">
        <authorList>
            <person name="Harkins D.M."/>
            <person name="Durkin A.S."/>
            <person name="Brinkac L.M."/>
            <person name="Haft D.H."/>
            <person name="Selengut J.D."/>
            <person name="Sanka R."/>
            <person name="DePew J."/>
            <person name="Purushe J."/>
            <person name="Matthias M.A."/>
            <person name="Vinetz J.M."/>
            <person name="Sutton G.G."/>
            <person name="Nierman W.C."/>
            <person name="Fouts D.E."/>
        </authorList>
    </citation>
    <scope>NUCLEOTIDE SEQUENCE [LARGE SCALE GENOMIC DNA]</scope>
    <source>
        <strain evidence="1 2">CBC1416</strain>
    </source>
</reference>
<dbReference type="AlphaFoldDB" id="M6VHX9"/>
<dbReference type="Proteomes" id="UP000012149">
    <property type="component" value="Unassembled WGS sequence"/>
</dbReference>
<name>M6VHX9_9LEPT</name>
<accession>M6VHX9</accession>